<dbReference type="EMBL" id="RZNJ01000002">
    <property type="protein sequence ID" value="RUT32705.1"/>
    <property type="molecule type" value="Genomic_DNA"/>
</dbReference>
<gene>
    <name evidence="2" type="ORF">EMQ25_06050</name>
</gene>
<reference evidence="2 3" key="1">
    <citation type="journal article" date="2016" name="Int. J. Syst. Evol. Microbiol.">
        <title>Arsenicitalea aurantiaca gen. nov., sp. nov., a new member of the family Hyphomicrobiaceae, isolated from high-arsenic sediment.</title>
        <authorList>
            <person name="Mu Y."/>
            <person name="Zhou L."/>
            <person name="Zeng X.C."/>
            <person name="Liu L."/>
            <person name="Pan Y."/>
            <person name="Chen X."/>
            <person name="Wang J."/>
            <person name="Li S."/>
            <person name="Li W.J."/>
            <person name="Wang Y."/>
        </authorList>
    </citation>
    <scope>NUCLEOTIDE SEQUENCE [LARGE SCALE GENOMIC DNA]</scope>
    <source>
        <strain evidence="2 3">42-50</strain>
    </source>
</reference>
<dbReference type="Proteomes" id="UP000281547">
    <property type="component" value="Unassembled WGS sequence"/>
</dbReference>
<keyword evidence="1" id="KW-1133">Transmembrane helix</keyword>
<keyword evidence="1" id="KW-0472">Membrane</keyword>
<organism evidence="2 3">
    <name type="scientific">Arsenicitalea aurantiaca</name>
    <dbReference type="NCBI Taxonomy" id="1783274"/>
    <lineage>
        <taxon>Bacteria</taxon>
        <taxon>Pseudomonadati</taxon>
        <taxon>Pseudomonadota</taxon>
        <taxon>Alphaproteobacteria</taxon>
        <taxon>Hyphomicrobiales</taxon>
        <taxon>Devosiaceae</taxon>
        <taxon>Arsenicitalea</taxon>
    </lineage>
</organism>
<dbReference type="RefSeq" id="WP_127187662.1">
    <property type="nucleotide sequence ID" value="NZ_RZNJ01000002.1"/>
</dbReference>
<keyword evidence="3" id="KW-1185">Reference proteome</keyword>
<name>A0A433XF37_9HYPH</name>
<feature type="transmembrane region" description="Helical" evidence="1">
    <location>
        <begin position="12"/>
        <end position="37"/>
    </location>
</feature>
<comment type="caution">
    <text evidence="2">The sequence shown here is derived from an EMBL/GenBank/DDBJ whole genome shotgun (WGS) entry which is preliminary data.</text>
</comment>
<accession>A0A433XF37</accession>
<dbReference type="AlphaFoldDB" id="A0A433XF37"/>
<evidence type="ECO:0000313" key="3">
    <source>
        <dbReference type="Proteomes" id="UP000281547"/>
    </source>
</evidence>
<sequence length="66" mass="7591">MTNERMRIQLNWKSYLIGAVFIVASMLVFRMALPAILDFDTTLVIASSVIGVMAWFIFMFSRNRAD</sequence>
<evidence type="ECO:0000313" key="2">
    <source>
        <dbReference type="EMBL" id="RUT32705.1"/>
    </source>
</evidence>
<keyword evidence="1" id="KW-0812">Transmembrane</keyword>
<protein>
    <submittedName>
        <fullName evidence="2">Uncharacterized protein</fullName>
    </submittedName>
</protein>
<evidence type="ECO:0000256" key="1">
    <source>
        <dbReference type="SAM" id="Phobius"/>
    </source>
</evidence>
<feature type="transmembrane region" description="Helical" evidence="1">
    <location>
        <begin position="43"/>
        <end position="61"/>
    </location>
</feature>
<dbReference type="OrthoDB" id="9928300at2"/>
<proteinExistence type="predicted"/>